<reference evidence="2" key="1">
    <citation type="submission" date="2022-07" db="EMBL/GenBank/DDBJ databases">
        <title>Genome Sequence of Physisporinus lineatus.</title>
        <authorList>
            <person name="Buettner E."/>
        </authorList>
    </citation>
    <scope>NUCLEOTIDE SEQUENCE</scope>
    <source>
        <strain evidence="2">VT162</strain>
    </source>
</reference>
<proteinExistence type="predicted"/>
<evidence type="ECO:0000313" key="2">
    <source>
        <dbReference type="EMBL" id="KAJ3487725.1"/>
    </source>
</evidence>
<name>A0AAD5V6L2_9APHY</name>
<dbReference type="AlphaFoldDB" id="A0AAD5V6L2"/>
<sequence length="88" mass="9675">MALSPPTLHSQIGKADDGGVLARPTNAFPKRISEKSEAQGSAASHTERAEKAYQPPLARSRTRRRTMMEIDDLKRNGRDEVLMVDTGV</sequence>
<feature type="region of interest" description="Disordered" evidence="1">
    <location>
        <begin position="1"/>
        <end position="62"/>
    </location>
</feature>
<evidence type="ECO:0000256" key="1">
    <source>
        <dbReference type="SAM" id="MobiDB-lite"/>
    </source>
</evidence>
<keyword evidence="3" id="KW-1185">Reference proteome</keyword>
<dbReference type="Proteomes" id="UP001212997">
    <property type="component" value="Unassembled WGS sequence"/>
</dbReference>
<gene>
    <name evidence="2" type="ORF">NLI96_g3346</name>
</gene>
<organism evidence="2 3">
    <name type="scientific">Meripilus lineatus</name>
    <dbReference type="NCBI Taxonomy" id="2056292"/>
    <lineage>
        <taxon>Eukaryota</taxon>
        <taxon>Fungi</taxon>
        <taxon>Dikarya</taxon>
        <taxon>Basidiomycota</taxon>
        <taxon>Agaricomycotina</taxon>
        <taxon>Agaricomycetes</taxon>
        <taxon>Polyporales</taxon>
        <taxon>Meripilaceae</taxon>
        <taxon>Meripilus</taxon>
    </lineage>
</organism>
<evidence type="ECO:0000313" key="3">
    <source>
        <dbReference type="Proteomes" id="UP001212997"/>
    </source>
</evidence>
<accession>A0AAD5V6L2</accession>
<comment type="caution">
    <text evidence="2">The sequence shown here is derived from an EMBL/GenBank/DDBJ whole genome shotgun (WGS) entry which is preliminary data.</text>
</comment>
<dbReference type="EMBL" id="JANAWD010000084">
    <property type="protein sequence ID" value="KAJ3487725.1"/>
    <property type="molecule type" value="Genomic_DNA"/>
</dbReference>
<protein>
    <submittedName>
        <fullName evidence="2">Uncharacterized protein</fullName>
    </submittedName>
</protein>